<evidence type="ECO:0000256" key="1">
    <source>
        <dbReference type="SAM" id="MobiDB-lite"/>
    </source>
</evidence>
<reference evidence="4" key="1">
    <citation type="journal article" date="2021" name="Front. Plant Sci.">
        <title>Chromosome-Scale Genome Assembly for Chinese Sour Jujube and Insights Into Its Genome Evolution and Domestication Signature.</title>
        <authorList>
            <person name="Shen L.-Y."/>
            <person name="Luo H."/>
            <person name="Wang X.-L."/>
            <person name="Wang X.-M."/>
            <person name="Qiu X.-J."/>
            <person name="Liu H."/>
            <person name="Zhou S.-S."/>
            <person name="Jia K.-H."/>
            <person name="Nie S."/>
            <person name="Bao Y.-T."/>
            <person name="Zhang R.-G."/>
            <person name="Yun Q.-Z."/>
            <person name="Chai Y.-H."/>
            <person name="Lu J.-Y."/>
            <person name="Li Y."/>
            <person name="Zhao S.-W."/>
            <person name="Mao J.-F."/>
            <person name="Jia S.-G."/>
            <person name="Mao Y.-M."/>
        </authorList>
    </citation>
    <scope>NUCLEOTIDE SEQUENCE</scope>
    <source>
        <strain evidence="4">AT0</strain>
        <tissue evidence="4">Leaf</tissue>
    </source>
</reference>
<feature type="region of interest" description="Disordered" evidence="1">
    <location>
        <begin position="31"/>
        <end position="132"/>
    </location>
</feature>
<organism evidence="4 5">
    <name type="scientific">Ziziphus jujuba var. spinosa</name>
    <dbReference type="NCBI Taxonomy" id="714518"/>
    <lineage>
        <taxon>Eukaryota</taxon>
        <taxon>Viridiplantae</taxon>
        <taxon>Streptophyta</taxon>
        <taxon>Embryophyta</taxon>
        <taxon>Tracheophyta</taxon>
        <taxon>Spermatophyta</taxon>
        <taxon>Magnoliopsida</taxon>
        <taxon>eudicotyledons</taxon>
        <taxon>Gunneridae</taxon>
        <taxon>Pentapetalae</taxon>
        <taxon>rosids</taxon>
        <taxon>fabids</taxon>
        <taxon>Rosales</taxon>
        <taxon>Rhamnaceae</taxon>
        <taxon>Paliureae</taxon>
        <taxon>Ziziphus</taxon>
    </lineage>
</organism>
<dbReference type="PANTHER" id="PTHR36721:SF1">
    <property type="entry name" value="OS04G0446401 PROTEIN"/>
    <property type="match status" value="1"/>
</dbReference>
<dbReference type="PANTHER" id="PTHR36721">
    <property type="entry name" value="PROLINE-RICH FAMILY PROTEIN"/>
    <property type="match status" value="1"/>
</dbReference>
<accession>A0A978W579</accession>
<name>A0A978W579_ZIZJJ</name>
<feature type="signal peptide" evidence="3">
    <location>
        <begin position="1"/>
        <end position="21"/>
    </location>
</feature>
<evidence type="ECO:0000256" key="3">
    <source>
        <dbReference type="SAM" id="SignalP"/>
    </source>
</evidence>
<dbReference type="Proteomes" id="UP000813462">
    <property type="component" value="Unassembled WGS sequence"/>
</dbReference>
<proteinExistence type="predicted"/>
<gene>
    <name evidence="4" type="ORF">FEM48_Zijuj01G0272600</name>
</gene>
<evidence type="ECO:0000313" key="5">
    <source>
        <dbReference type="Proteomes" id="UP000813462"/>
    </source>
</evidence>
<protein>
    <submittedName>
        <fullName evidence="4">Uncharacterized protein</fullName>
    </submittedName>
</protein>
<feature type="compositionally biased region" description="Pro residues" evidence="1">
    <location>
        <begin position="47"/>
        <end position="92"/>
    </location>
</feature>
<feature type="chain" id="PRO_5037171894" evidence="3">
    <location>
        <begin position="22"/>
        <end position="347"/>
    </location>
</feature>
<feature type="compositionally biased region" description="Basic residues" evidence="1">
    <location>
        <begin position="105"/>
        <end position="114"/>
    </location>
</feature>
<dbReference type="AlphaFoldDB" id="A0A978W579"/>
<keyword evidence="2" id="KW-1133">Transmembrane helix</keyword>
<dbReference type="EMBL" id="JAEACU010000001">
    <property type="protein sequence ID" value="KAH7547113.1"/>
    <property type="molecule type" value="Genomic_DNA"/>
</dbReference>
<comment type="caution">
    <text evidence="4">The sequence shown here is derived from an EMBL/GenBank/DDBJ whole genome shotgun (WGS) entry which is preliminary data.</text>
</comment>
<evidence type="ECO:0000313" key="4">
    <source>
        <dbReference type="EMBL" id="KAH7547113.1"/>
    </source>
</evidence>
<keyword evidence="2" id="KW-0812">Transmembrane</keyword>
<feature type="transmembrane region" description="Helical" evidence="2">
    <location>
        <begin position="138"/>
        <end position="159"/>
    </location>
</feature>
<keyword evidence="2" id="KW-0472">Membrane</keyword>
<sequence length="347" mass="38043">MESTSSTLVCLVFGFVISVCALVVESQSSQDVATLNASPSPVDRQPHPPLSPPPPPPSPPPLPPPPPPPPPPLSRSSTQPPPSPRPPPPAPRAPTKNLNSESNGPHHRKPKKHPPPLPKKQQPRPPAKHKKINSGKKIGLLFAGIAAILQIGVVGFLVFKRRQLLKRIKVVGVSLIELRILFGELGKEHMDQGLIHIALLMIGEHRWLWSSSFVGSVLGRHHLVLRLINCLISKSAVAALNFETTSDITAQWQTQMEAGTAVWESRQYYLLSAQKPNQQNWLELNQLIINLKLIDQTGTNQDEGSPGHPRAKTGPSSLLKLETTNDRYRSRDSPVLRAMFVHFVEGG</sequence>
<keyword evidence="3" id="KW-0732">Signal</keyword>
<evidence type="ECO:0000256" key="2">
    <source>
        <dbReference type="SAM" id="Phobius"/>
    </source>
</evidence>